<dbReference type="EMBL" id="JACJTQ010000048">
    <property type="protein sequence ID" value="MBD2694448.1"/>
    <property type="molecule type" value="Genomic_DNA"/>
</dbReference>
<dbReference type="Pfam" id="PF20454">
    <property type="entry name" value="GpA_nuclease"/>
    <property type="match status" value="1"/>
</dbReference>
<dbReference type="InterPro" id="IPR046454">
    <property type="entry name" value="GpA_endonuclease"/>
</dbReference>
<dbReference type="InterPro" id="IPR008866">
    <property type="entry name" value="Phage_lambda_GpA-like"/>
</dbReference>
<dbReference type="InterPro" id="IPR027417">
    <property type="entry name" value="P-loop_NTPase"/>
</dbReference>
<gene>
    <name evidence="3" type="ORF">H6G68_22335</name>
</gene>
<protein>
    <submittedName>
        <fullName evidence="3">Phage terminase large subunit family protein</fullName>
    </submittedName>
</protein>
<feature type="domain" description="Phage terminase large subunit GpA ATPase" evidence="1">
    <location>
        <begin position="37"/>
        <end position="279"/>
    </location>
</feature>
<organism evidence="3 4">
    <name type="scientific">Anabaena catenula FACHB-362</name>
    <dbReference type="NCBI Taxonomy" id="2692877"/>
    <lineage>
        <taxon>Bacteria</taxon>
        <taxon>Bacillati</taxon>
        <taxon>Cyanobacteriota</taxon>
        <taxon>Cyanophyceae</taxon>
        <taxon>Nostocales</taxon>
        <taxon>Nostocaceae</taxon>
        <taxon>Anabaena</taxon>
    </lineage>
</organism>
<dbReference type="HAMAP" id="MF_04144">
    <property type="entry name" value="TERL_LAMBDA"/>
    <property type="match status" value="1"/>
</dbReference>
<proteinExistence type="inferred from homology"/>
<dbReference type="PANTHER" id="PTHR34413">
    <property type="entry name" value="PROPHAGE TAIL FIBER ASSEMBLY PROTEIN HOMOLOG TFAE-RELATED-RELATED"/>
    <property type="match status" value="1"/>
</dbReference>
<dbReference type="InterPro" id="IPR051220">
    <property type="entry name" value="TFA_Chaperone"/>
</dbReference>
<dbReference type="Pfam" id="PF05876">
    <property type="entry name" value="GpA_ATPase"/>
    <property type="match status" value="1"/>
</dbReference>
<dbReference type="PANTHER" id="PTHR34413:SF2">
    <property type="entry name" value="PROPHAGE TAIL FIBER ASSEMBLY PROTEIN HOMOLOG TFAE-RELATED"/>
    <property type="match status" value="1"/>
</dbReference>
<name>A0ABR8J7V4_9NOST</name>
<evidence type="ECO:0000259" key="1">
    <source>
        <dbReference type="Pfam" id="PF05876"/>
    </source>
</evidence>
<keyword evidence="4" id="KW-1185">Reference proteome</keyword>
<reference evidence="3 4" key="1">
    <citation type="journal article" date="2020" name="ISME J.">
        <title>Comparative genomics reveals insights into cyanobacterial evolution and habitat adaptation.</title>
        <authorList>
            <person name="Chen M.Y."/>
            <person name="Teng W.K."/>
            <person name="Zhao L."/>
            <person name="Hu C.X."/>
            <person name="Zhou Y.K."/>
            <person name="Han B.P."/>
            <person name="Song L.R."/>
            <person name="Shu W.S."/>
        </authorList>
    </citation>
    <scope>NUCLEOTIDE SEQUENCE [LARGE SCALE GENOMIC DNA]</scope>
    <source>
        <strain evidence="3 4">FACHB-362</strain>
    </source>
</reference>
<dbReference type="SUPFAM" id="SSF57783">
    <property type="entry name" value="Zinc beta-ribbon"/>
    <property type="match status" value="1"/>
</dbReference>
<evidence type="ECO:0000313" key="4">
    <source>
        <dbReference type="Proteomes" id="UP000660381"/>
    </source>
</evidence>
<evidence type="ECO:0000259" key="2">
    <source>
        <dbReference type="Pfam" id="PF20454"/>
    </source>
</evidence>
<feature type="domain" description="Terminase large subunit GpA endonuclease" evidence="2">
    <location>
        <begin position="288"/>
        <end position="576"/>
    </location>
</feature>
<comment type="caution">
    <text evidence="3">The sequence shown here is derived from an EMBL/GenBank/DDBJ whole genome shotgun (WGS) entry which is preliminary data.</text>
</comment>
<dbReference type="Gene3D" id="3.40.50.300">
    <property type="entry name" value="P-loop containing nucleotide triphosphate hydrolases"/>
    <property type="match status" value="1"/>
</dbReference>
<evidence type="ECO:0000313" key="3">
    <source>
        <dbReference type="EMBL" id="MBD2694448.1"/>
    </source>
</evidence>
<accession>A0ABR8J7V4</accession>
<dbReference type="RefSeq" id="WP_190908614.1">
    <property type="nucleotide sequence ID" value="NZ_JACJTQ010000048.1"/>
</dbReference>
<sequence>MTVSSVLDEVRKLFAPPPRLKVSEWADTYRFLSPESSAEPGRWRTSRAPYLKGILDAFNEPAAETVVVMCSSQVGKTETLANVVGYFSSQDPSPMLFLMPTLEMAEAYSKDRLAPMIRDSPALFEIMGDRPRGENTLLHKQFPGGHVSLAGANSPASLASRPVRILLADEVDRFPSSAGGEGDPVGLAKKRTTTFWNRKIGLVSTPTVKDSSRIEKAFLESDQRRYFVPCPHCGEHQVLVWSQVKWRPEEPSRAWYECAKCSRPIENSAKQKMLREGEWRATAPFSGTAGFHLSELYSPWRSFGDVVVDFLKAKDDPQRLRVWVNTSLGETWEEQQGQTLDFEQLAARAEDYPQCFIPKGGLLLTAGVDVQQDRLAVTIKAWGRAEESWLVYWGELFGDTSQPEVWTQLDDLLSLKFEHELGVELSVSVAAIDSGFRPQNVYQFCRARHSFKTLACKGSGTPGKAVLSRPTLQDVNFRGKTIKGGIKLFTVGTDVAKSLIYSRLQLVEGQQGYMHFPQGLTEDYYAQLTAEKCVTKFVQGQPTHQWVKVRARNEALDCEVLSYASAIANGLPTMNWDKLERQLFPSTTVEETKPKVTKPKGSIKDAGRGFATNW</sequence>
<dbReference type="InterPro" id="IPR046453">
    <property type="entry name" value="GpA_ATPase"/>
</dbReference>
<dbReference type="Proteomes" id="UP000660381">
    <property type="component" value="Unassembled WGS sequence"/>
</dbReference>